<accession>A0A382ISB4</accession>
<dbReference type="GO" id="GO:0042158">
    <property type="term" value="P:lipoprotein biosynthetic process"/>
    <property type="evidence" value="ECO:0007669"/>
    <property type="project" value="InterPro"/>
</dbReference>
<feature type="non-terminal residue" evidence="2">
    <location>
        <position position="1"/>
    </location>
</feature>
<dbReference type="EMBL" id="UINC01069048">
    <property type="protein sequence ID" value="SVC02122.1"/>
    <property type="molecule type" value="Genomic_DNA"/>
</dbReference>
<dbReference type="Pfam" id="PF01790">
    <property type="entry name" value="LGT"/>
    <property type="match status" value="1"/>
</dbReference>
<evidence type="ECO:0000256" key="1">
    <source>
        <dbReference type="SAM" id="Phobius"/>
    </source>
</evidence>
<name>A0A382ISB4_9ZZZZ</name>
<feature type="transmembrane region" description="Helical" evidence="1">
    <location>
        <begin position="23"/>
        <end position="42"/>
    </location>
</feature>
<organism evidence="2">
    <name type="scientific">marine metagenome</name>
    <dbReference type="NCBI Taxonomy" id="408172"/>
    <lineage>
        <taxon>unclassified sequences</taxon>
        <taxon>metagenomes</taxon>
        <taxon>ecological metagenomes</taxon>
    </lineage>
</organism>
<dbReference type="GO" id="GO:0008961">
    <property type="term" value="F:phosphatidylglycerol-prolipoprotein diacylglyceryl transferase activity"/>
    <property type="evidence" value="ECO:0007669"/>
    <property type="project" value="InterPro"/>
</dbReference>
<dbReference type="GO" id="GO:0005886">
    <property type="term" value="C:plasma membrane"/>
    <property type="evidence" value="ECO:0007669"/>
    <property type="project" value="InterPro"/>
</dbReference>
<evidence type="ECO:0008006" key="3">
    <source>
        <dbReference type="Google" id="ProtNLM"/>
    </source>
</evidence>
<reference evidence="2" key="1">
    <citation type="submission" date="2018-05" db="EMBL/GenBank/DDBJ databases">
        <authorList>
            <person name="Lanie J.A."/>
            <person name="Ng W.-L."/>
            <person name="Kazmierczak K.M."/>
            <person name="Andrzejewski T.M."/>
            <person name="Davidsen T.M."/>
            <person name="Wayne K.J."/>
            <person name="Tettelin H."/>
            <person name="Glass J.I."/>
            <person name="Rusch D."/>
            <person name="Podicherti R."/>
            <person name="Tsui H.-C.T."/>
            <person name="Winkler M.E."/>
        </authorList>
    </citation>
    <scope>NUCLEOTIDE SEQUENCE</scope>
</reference>
<dbReference type="InterPro" id="IPR001640">
    <property type="entry name" value="Lgt"/>
</dbReference>
<sequence length="97" mass="11046">YELLGDFLILGILLFIARPRIKIPGWTFCLYVILYGVLRLGLSEMRFDEQTVGGLPVPQLVSIVMLGVAFISAGVLIKHHGPITHEWERRVFGRRKQ</sequence>
<keyword evidence="1" id="KW-0812">Transmembrane</keyword>
<evidence type="ECO:0000313" key="2">
    <source>
        <dbReference type="EMBL" id="SVC02122.1"/>
    </source>
</evidence>
<keyword evidence="1" id="KW-0472">Membrane</keyword>
<gene>
    <name evidence="2" type="ORF">METZ01_LOCUS254976</name>
</gene>
<dbReference type="AlphaFoldDB" id="A0A382ISB4"/>
<feature type="transmembrane region" description="Helical" evidence="1">
    <location>
        <begin position="57"/>
        <end position="77"/>
    </location>
</feature>
<proteinExistence type="predicted"/>
<keyword evidence="1" id="KW-1133">Transmembrane helix</keyword>
<protein>
    <recommendedName>
        <fullName evidence="3">Prolipoprotein diacylglyceryl transferase</fullName>
    </recommendedName>
</protein>